<dbReference type="Proteomes" id="UP000550707">
    <property type="component" value="Unassembled WGS sequence"/>
</dbReference>
<gene>
    <name evidence="1" type="ORF">HJG59_009525</name>
</gene>
<name>A0A7J8CZY3_MOLMO</name>
<evidence type="ECO:0000313" key="1">
    <source>
        <dbReference type="EMBL" id="KAF6416269.1"/>
    </source>
</evidence>
<evidence type="ECO:0000313" key="2">
    <source>
        <dbReference type="Proteomes" id="UP000550707"/>
    </source>
</evidence>
<sequence length="171" mass="18670">MLFGNCFMSVCHAEKVVTDRCGHRDGQLCAFISSDTPPASSPRAFTGRCHCCRLILWPCSPTAVSWRPPRGFLHAPQPARMRVQPWPSLHHLGSSGEARAAVAAVAGRGCRPRGSTPPSLCCLRPCRTRRQTHTNPQLSTELESGFLEFSAQESPFLGYICSVSGLPVRHS</sequence>
<comment type="caution">
    <text evidence="1">The sequence shown here is derived from an EMBL/GenBank/DDBJ whole genome shotgun (WGS) entry which is preliminary data.</text>
</comment>
<dbReference type="AlphaFoldDB" id="A0A7J8CZY3"/>
<keyword evidence="2" id="KW-1185">Reference proteome</keyword>
<proteinExistence type="predicted"/>
<dbReference type="EMBL" id="JACASF010000019">
    <property type="protein sequence ID" value="KAF6416269.1"/>
    <property type="molecule type" value="Genomic_DNA"/>
</dbReference>
<accession>A0A7J8CZY3</accession>
<protein>
    <submittedName>
        <fullName evidence="1">Uncharacterized protein</fullName>
    </submittedName>
</protein>
<reference evidence="1 2" key="1">
    <citation type="journal article" date="2020" name="Nature">
        <title>Six reference-quality genomes reveal evolution of bat adaptations.</title>
        <authorList>
            <person name="Jebb D."/>
            <person name="Huang Z."/>
            <person name="Pippel M."/>
            <person name="Hughes G.M."/>
            <person name="Lavrichenko K."/>
            <person name="Devanna P."/>
            <person name="Winkler S."/>
            <person name="Jermiin L.S."/>
            <person name="Skirmuntt E.C."/>
            <person name="Katzourakis A."/>
            <person name="Burkitt-Gray L."/>
            <person name="Ray D.A."/>
            <person name="Sullivan K.A.M."/>
            <person name="Roscito J.G."/>
            <person name="Kirilenko B.M."/>
            <person name="Davalos L.M."/>
            <person name="Corthals A.P."/>
            <person name="Power M.L."/>
            <person name="Jones G."/>
            <person name="Ransome R.D."/>
            <person name="Dechmann D.K.N."/>
            <person name="Locatelli A.G."/>
            <person name="Puechmaille S.J."/>
            <person name="Fedrigo O."/>
            <person name="Jarvis E.D."/>
            <person name="Hiller M."/>
            <person name="Vernes S.C."/>
            <person name="Myers E.W."/>
            <person name="Teeling E.C."/>
        </authorList>
    </citation>
    <scope>NUCLEOTIDE SEQUENCE [LARGE SCALE GENOMIC DNA]</scope>
    <source>
        <strain evidence="1">MMolMol1</strain>
        <tissue evidence="1">Muscle</tissue>
    </source>
</reference>
<organism evidence="1 2">
    <name type="scientific">Molossus molossus</name>
    <name type="common">Pallas' mastiff bat</name>
    <name type="synonym">Vespertilio molossus</name>
    <dbReference type="NCBI Taxonomy" id="27622"/>
    <lineage>
        <taxon>Eukaryota</taxon>
        <taxon>Metazoa</taxon>
        <taxon>Chordata</taxon>
        <taxon>Craniata</taxon>
        <taxon>Vertebrata</taxon>
        <taxon>Euteleostomi</taxon>
        <taxon>Mammalia</taxon>
        <taxon>Eutheria</taxon>
        <taxon>Laurasiatheria</taxon>
        <taxon>Chiroptera</taxon>
        <taxon>Yangochiroptera</taxon>
        <taxon>Molossidae</taxon>
        <taxon>Molossus</taxon>
    </lineage>
</organism>
<dbReference type="InParanoid" id="A0A7J8CZY3"/>